<dbReference type="CDD" id="cd11577">
    <property type="entry name" value="GH71"/>
    <property type="match status" value="1"/>
</dbReference>
<protein>
    <submittedName>
        <fullName evidence="1">Carbohydrate-binding module family 24 protein</fullName>
    </submittedName>
</protein>
<sequence length="742" mass="80061">MKPSSGSVSNAANFTLSDWESDIELAQTSLIQAFALNIAYNQSNGPQIANAFTAANNLGFQLFFSFDYAGNRPWPESQVISHIQQYSSDDSYYHYNGKPFVSTFEGPEKASDWINIKAQTGCFFMPDWPSQGAKAALELAGGVADELFSWAAWPWGNENMNTLHNWLWRADDLWFDRWQETLYLQPDFVEIISWNDYGESHYIGPLHDNAFELFAVGKAAYNYAANMPHDGWRLLLPFSIGMYLDNDTAITQKGLVFWYRLQPASACGTGQTTGNTASQLQIEFQPYDVVQDRVFYTALLVSPADVSVSIGGSSQAGTWTSTPDGGIGLYHGSVAFSSNLGVVSVSVSRAGKVIMQNSGPTISKTWICEIGCSLGYCQIGACLCTEMGAQRAKLSAKNIKGYPIAGEDASCSGLCAFDCNYGYCPPSACGTVSVPLTTPTVSDFLPPACIAGTGEGNWEGLCSFSCNYGMCPIHLCTCTAQRALVEQPFANSSITGSPIGGVNDWGLCEFACPRKYCPEGACTSTITHPTTTTSPHPTITSTPTFIPFTFHNEDPDQGIDTTFCVCSDKTFPASTNTHVTPPNSCAYTSLRTATISITTVDVVTTLKAECEVCTLYGVGGAECTSLQAIIVFSDYLCQDYVAGYTWEQNQQCCNTGVDINSYIITEESDECNTSTNGEFLDWYISVGCYASGNIGGGCGAGGTAGKCLQNYFSGSAQYVISAFNFGISSKRDVVDNAILRGE</sequence>
<dbReference type="InterPro" id="IPR005197">
    <property type="entry name" value="Glyco_hydro_71"/>
</dbReference>
<keyword evidence="2" id="KW-1185">Reference proteome</keyword>
<dbReference type="Pfam" id="PF03659">
    <property type="entry name" value="Glyco_hydro_71"/>
    <property type="match status" value="2"/>
</dbReference>
<name>A0A2J6Q063_9HELO</name>
<gene>
    <name evidence="1" type="ORF">NA56DRAFT_660283</name>
</gene>
<dbReference type="Proteomes" id="UP000235672">
    <property type="component" value="Unassembled WGS sequence"/>
</dbReference>
<dbReference type="AlphaFoldDB" id="A0A2J6Q063"/>
<reference evidence="1 2" key="1">
    <citation type="submission" date="2016-05" db="EMBL/GenBank/DDBJ databases">
        <title>A degradative enzymes factory behind the ericoid mycorrhizal symbiosis.</title>
        <authorList>
            <consortium name="DOE Joint Genome Institute"/>
            <person name="Martino E."/>
            <person name="Morin E."/>
            <person name="Grelet G."/>
            <person name="Kuo A."/>
            <person name="Kohler A."/>
            <person name="Daghino S."/>
            <person name="Barry K."/>
            <person name="Choi C."/>
            <person name="Cichocki N."/>
            <person name="Clum A."/>
            <person name="Copeland A."/>
            <person name="Hainaut M."/>
            <person name="Haridas S."/>
            <person name="Labutti K."/>
            <person name="Lindquist E."/>
            <person name="Lipzen A."/>
            <person name="Khouja H.-R."/>
            <person name="Murat C."/>
            <person name="Ohm R."/>
            <person name="Olson A."/>
            <person name="Spatafora J."/>
            <person name="Veneault-Fourrey C."/>
            <person name="Henrissat B."/>
            <person name="Grigoriev I."/>
            <person name="Martin F."/>
            <person name="Perotto S."/>
        </authorList>
    </citation>
    <scope>NUCLEOTIDE SEQUENCE [LARGE SCALE GENOMIC DNA]</scope>
    <source>
        <strain evidence="1 2">UAMH 7357</strain>
    </source>
</reference>
<evidence type="ECO:0000313" key="1">
    <source>
        <dbReference type="EMBL" id="PMD19556.1"/>
    </source>
</evidence>
<dbReference type="STRING" id="1745343.A0A2J6Q063"/>
<accession>A0A2J6Q063</accession>
<proteinExistence type="predicted"/>
<evidence type="ECO:0000313" key="2">
    <source>
        <dbReference type="Proteomes" id="UP000235672"/>
    </source>
</evidence>
<organism evidence="1 2">
    <name type="scientific">Hyaloscypha hepaticicola</name>
    <dbReference type="NCBI Taxonomy" id="2082293"/>
    <lineage>
        <taxon>Eukaryota</taxon>
        <taxon>Fungi</taxon>
        <taxon>Dikarya</taxon>
        <taxon>Ascomycota</taxon>
        <taxon>Pezizomycotina</taxon>
        <taxon>Leotiomycetes</taxon>
        <taxon>Helotiales</taxon>
        <taxon>Hyaloscyphaceae</taxon>
        <taxon>Hyaloscypha</taxon>
    </lineage>
</organism>
<dbReference type="OrthoDB" id="1046782at2759"/>
<dbReference type="EMBL" id="KZ613488">
    <property type="protein sequence ID" value="PMD19556.1"/>
    <property type="molecule type" value="Genomic_DNA"/>
</dbReference>
<dbReference type="GO" id="GO:0051118">
    <property type="term" value="F:glucan endo-1,3-alpha-glucosidase activity"/>
    <property type="evidence" value="ECO:0007669"/>
    <property type="project" value="InterPro"/>
</dbReference>
<dbReference type="Gene3D" id="3.20.20.80">
    <property type="entry name" value="Glycosidases"/>
    <property type="match status" value="1"/>
</dbReference>